<dbReference type="OrthoDB" id="9777859at2"/>
<dbReference type="InterPro" id="IPR000120">
    <property type="entry name" value="Amidase"/>
</dbReference>
<name>A0A0J9E560_9RHOB</name>
<dbReference type="PANTHER" id="PTHR11895:SF76">
    <property type="entry name" value="INDOLEACETAMIDE HYDROLASE"/>
    <property type="match status" value="1"/>
</dbReference>
<dbReference type="STRING" id="1675527.AIOL_002850"/>
<evidence type="ECO:0000259" key="1">
    <source>
        <dbReference type="Pfam" id="PF01425"/>
    </source>
</evidence>
<accession>A0A0J9E560</accession>
<evidence type="ECO:0000313" key="3">
    <source>
        <dbReference type="Proteomes" id="UP000037178"/>
    </source>
</evidence>
<dbReference type="EMBL" id="LFTY01000002">
    <property type="protein sequence ID" value="KMW57882.1"/>
    <property type="molecule type" value="Genomic_DNA"/>
</dbReference>
<keyword evidence="3" id="KW-1185">Reference proteome</keyword>
<dbReference type="RefSeq" id="WP_049643558.1">
    <property type="nucleotide sequence ID" value="NZ_LFTY01000002.1"/>
</dbReference>
<dbReference type="EC" id="3.5.1.4" evidence="2"/>
<feature type="domain" description="Amidase" evidence="1">
    <location>
        <begin position="24"/>
        <end position="448"/>
    </location>
</feature>
<dbReference type="InterPro" id="IPR023631">
    <property type="entry name" value="Amidase_dom"/>
</dbReference>
<evidence type="ECO:0000313" key="2">
    <source>
        <dbReference type="EMBL" id="KMW57882.1"/>
    </source>
</evidence>
<gene>
    <name evidence="2" type="ORF">AIOL_002850</name>
</gene>
<reference evidence="2 3" key="1">
    <citation type="submission" date="2015-06" db="EMBL/GenBank/DDBJ databases">
        <title>Draft genome sequence of an Alphaproteobacteria species associated to the Mediterranean sponge Oscarella lobularis.</title>
        <authorList>
            <person name="Jourda C."/>
            <person name="Santini S."/>
            <person name="Claverie J.-M."/>
        </authorList>
    </citation>
    <scope>NUCLEOTIDE SEQUENCE [LARGE SCALE GENOMIC DNA]</scope>
    <source>
        <strain evidence="2">IGS</strain>
    </source>
</reference>
<protein>
    <submittedName>
        <fullName evidence="2">Amidase</fullName>
        <ecNumber evidence="2">3.5.1.4</ecNumber>
    </submittedName>
</protein>
<dbReference type="Proteomes" id="UP000037178">
    <property type="component" value="Unassembled WGS sequence"/>
</dbReference>
<dbReference type="PANTHER" id="PTHR11895">
    <property type="entry name" value="TRANSAMIDASE"/>
    <property type="match status" value="1"/>
</dbReference>
<sequence length="468" mass="49640">MELHELTARALSERIAAGDASCVEVMRATLDRIGAVNDAVNAIVSLRDADALMAEAAAADAAPRTGWLHGIPIAVKDLVATKGLRTTKGSPFFADHVPDEDDLLAARLRQAGAIIIGKTNTPEFGLGSNTFNPVHGRTSNPYDPERSCGGSSGGAAVALACRMLAVADGSDMMGSLRNPAAWNNVYGMRPSIGVVPNHPGGEMFLHPLSTLGPMARDPMDLALLLSSLAGPDRRTPDGAAFDAARVEPADLSGMRIGWLGSWGGAYAYEDGIEAMAEAGCAVLEDLGAVVEPLAPPFPSEALWQAWCVLRSWSQSAGLKPLWDDASKRDNFKAAAQWEIETGLALSAYEVHRASEIASDWYRRAAELFGTYDALVLPTTQVWPFPHAVEYPTEIAGRAMDTYHRWMEVTIPVGLIGLPAISLPVGFGAAGLPMGMQLFGPRGSDARLLSMAMSYHAATDWPGARAPVL</sequence>
<dbReference type="AlphaFoldDB" id="A0A0J9E560"/>
<dbReference type="Gene3D" id="3.90.1300.10">
    <property type="entry name" value="Amidase signature (AS) domain"/>
    <property type="match status" value="1"/>
</dbReference>
<dbReference type="SUPFAM" id="SSF75304">
    <property type="entry name" value="Amidase signature (AS) enzymes"/>
    <property type="match status" value="1"/>
</dbReference>
<keyword evidence="2" id="KW-0378">Hydrolase</keyword>
<proteinExistence type="predicted"/>
<dbReference type="GO" id="GO:0004040">
    <property type="term" value="F:amidase activity"/>
    <property type="evidence" value="ECO:0007669"/>
    <property type="project" value="UniProtKB-EC"/>
</dbReference>
<dbReference type="PATRIC" id="fig|1675527.3.peg.2984"/>
<dbReference type="Pfam" id="PF01425">
    <property type="entry name" value="Amidase"/>
    <property type="match status" value="1"/>
</dbReference>
<organism evidence="2 3">
    <name type="scientific">Candidatus Rhodobacter oscarellae</name>
    <dbReference type="NCBI Taxonomy" id="1675527"/>
    <lineage>
        <taxon>Bacteria</taxon>
        <taxon>Pseudomonadati</taxon>
        <taxon>Pseudomonadota</taxon>
        <taxon>Alphaproteobacteria</taxon>
        <taxon>Rhodobacterales</taxon>
        <taxon>Rhodobacter group</taxon>
        <taxon>Rhodobacter</taxon>
    </lineage>
</organism>
<comment type="caution">
    <text evidence="2">The sequence shown here is derived from an EMBL/GenBank/DDBJ whole genome shotgun (WGS) entry which is preliminary data.</text>
</comment>
<dbReference type="NCBIfam" id="NF005686">
    <property type="entry name" value="PRK07486.1"/>
    <property type="match status" value="1"/>
</dbReference>
<dbReference type="InterPro" id="IPR036928">
    <property type="entry name" value="AS_sf"/>
</dbReference>